<evidence type="ECO:0000256" key="4">
    <source>
        <dbReference type="ARBA" id="ARBA00022833"/>
    </source>
</evidence>
<dbReference type="PANTHER" id="PTHR46481">
    <property type="entry name" value="ZINC FINGER BED DOMAIN-CONTAINING PROTEIN 4"/>
    <property type="match status" value="1"/>
</dbReference>
<sequence length="159" mass="18275">MDVLLEISYFPTPHIAKAITEVQKEIGYEEPLHLIQDISTRWNSSYLAWDRLIFLQYAVLQLSLKHYWAMPDEFGIMAALLDPREKCSNKLEIFPVLSIIARKYLGIPATSVASERLFSDAGNHITAKRSLLDPALLDLDVENNDYVEDEHELEELLDE</sequence>
<dbReference type="GO" id="GO:0005634">
    <property type="term" value="C:nucleus"/>
    <property type="evidence" value="ECO:0007669"/>
    <property type="project" value="UniProtKB-SubCell"/>
</dbReference>
<comment type="caution">
    <text evidence="7">The sequence shown here is derived from an EMBL/GenBank/DDBJ whole genome shotgun (WGS) entry which is preliminary data.</text>
</comment>
<accession>A0A8H3LKC5</accession>
<evidence type="ECO:0000256" key="1">
    <source>
        <dbReference type="ARBA" id="ARBA00004123"/>
    </source>
</evidence>
<keyword evidence="5" id="KW-0539">Nucleus</keyword>
<dbReference type="InterPro" id="IPR052035">
    <property type="entry name" value="ZnF_BED_domain_contain"/>
</dbReference>
<keyword evidence="2" id="KW-0479">Metal-binding</keyword>
<keyword evidence="4" id="KW-0862">Zinc</keyword>
<dbReference type="GO" id="GO:0008270">
    <property type="term" value="F:zinc ion binding"/>
    <property type="evidence" value="ECO:0007669"/>
    <property type="project" value="UniProtKB-KW"/>
</dbReference>
<dbReference type="SUPFAM" id="SSF53098">
    <property type="entry name" value="Ribonuclease H-like"/>
    <property type="match status" value="1"/>
</dbReference>
<reference evidence="7" key="1">
    <citation type="submission" date="2019-10" db="EMBL/GenBank/DDBJ databases">
        <title>Conservation and host-specific expression of non-tandemly repeated heterogenous ribosome RNA gene in arbuscular mycorrhizal fungi.</title>
        <authorList>
            <person name="Maeda T."/>
            <person name="Kobayashi Y."/>
            <person name="Nakagawa T."/>
            <person name="Ezawa T."/>
            <person name="Yamaguchi K."/>
            <person name="Bino T."/>
            <person name="Nishimoto Y."/>
            <person name="Shigenobu S."/>
            <person name="Kawaguchi M."/>
        </authorList>
    </citation>
    <scope>NUCLEOTIDE SEQUENCE</scope>
    <source>
        <strain evidence="7">HR1</strain>
    </source>
</reference>
<evidence type="ECO:0000256" key="2">
    <source>
        <dbReference type="ARBA" id="ARBA00022723"/>
    </source>
</evidence>
<dbReference type="Pfam" id="PF05699">
    <property type="entry name" value="Dimer_Tnp_hAT"/>
    <property type="match status" value="1"/>
</dbReference>
<organism evidence="7 8">
    <name type="scientific">Rhizophagus clarus</name>
    <dbReference type="NCBI Taxonomy" id="94130"/>
    <lineage>
        <taxon>Eukaryota</taxon>
        <taxon>Fungi</taxon>
        <taxon>Fungi incertae sedis</taxon>
        <taxon>Mucoromycota</taxon>
        <taxon>Glomeromycotina</taxon>
        <taxon>Glomeromycetes</taxon>
        <taxon>Glomerales</taxon>
        <taxon>Glomeraceae</taxon>
        <taxon>Rhizophagus</taxon>
    </lineage>
</organism>
<dbReference type="GO" id="GO:0046983">
    <property type="term" value="F:protein dimerization activity"/>
    <property type="evidence" value="ECO:0007669"/>
    <property type="project" value="InterPro"/>
</dbReference>
<name>A0A8H3LKC5_9GLOM</name>
<evidence type="ECO:0000313" key="7">
    <source>
        <dbReference type="EMBL" id="GES87797.1"/>
    </source>
</evidence>
<evidence type="ECO:0000256" key="3">
    <source>
        <dbReference type="ARBA" id="ARBA00022771"/>
    </source>
</evidence>
<dbReference type="PANTHER" id="PTHR46481:SF10">
    <property type="entry name" value="ZINC FINGER BED DOMAIN-CONTAINING PROTEIN 39"/>
    <property type="match status" value="1"/>
</dbReference>
<dbReference type="EMBL" id="BLAL01000172">
    <property type="protein sequence ID" value="GES87797.1"/>
    <property type="molecule type" value="Genomic_DNA"/>
</dbReference>
<comment type="subcellular location">
    <subcellularLocation>
        <location evidence="1">Nucleus</location>
    </subcellularLocation>
</comment>
<dbReference type="InterPro" id="IPR012337">
    <property type="entry name" value="RNaseH-like_sf"/>
</dbReference>
<dbReference type="OrthoDB" id="2434509at2759"/>
<dbReference type="Proteomes" id="UP000615446">
    <property type="component" value="Unassembled WGS sequence"/>
</dbReference>
<feature type="domain" description="HAT C-terminal dimerisation" evidence="6">
    <location>
        <begin position="81"/>
        <end position="135"/>
    </location>
</feature>
<protein>
    <submittedName>
        <fullName evidence="7">Zinc finger BED domain-containing protein 1-like</fullName>
    </submittedName>
</protein>
<dbReference type="AlphaFoldDB" id="A0A8H3LKC5"/>
<evidence type="ECO:0000259" key="6">
    <source>
        <dbReference type="Pfam" id="PF05699"/>
    </source>
</evidence>
<keyword evidence="3" id="KW-0863">Zinc-finger</keyword>
<evidence type="ECO:0000313" key="8">
    <source>
        <dbReference type="Proteomes" id="UP000615446"/>
    </source>
</evidence>
<gene>
    <name evidence="7" type="ORF">RCL2_001477300</name>
</gene>
<evidence type="ECO:0000256" key="5">
    <source>
        <dbReference type="ARBA" id="ARBA00023242"/>
    </source>
</evidence>
<dbReference type="InterPro" id="IPR008906">
    <property type="entry name" value="HATC_C_dom"/>
</dbReference>
<proteinExistence type="predicted"/>